<dbReference type="EMBL" id="FTMS01000004">
    <property type="protein sequence ID" value="SIQ16056.1"/>
    <property type="molecule type" value="Genomic_DNA"/>
</dbReference>
<dbReference type="InterPro" id="IPR041698">
    <property type="entry name" value="Methyltransf_25"/>
</dbReference>
<dbReference type="InterPro" id="IPR029063">
    <property type="entry name" value="SAM-dependent_MTases_sf"/>
</dbReference>
<dbReference type="GO" id="GO:0008168">
    <property type="term" value="F:methyltransferase activity"/>
    <property type="evidence" value="ECO:0007669"/>
    <property type="project" value="UniProtKB-KW"/>
</dbReference>
<keyword evidence="2" id="KW-0808">Transferase</keyword>
<dbReference type="GO" id="GO:0032259">
    <property type="term" value="P:methylation"/>
    <property type="evidence" value="ECO:0007669"/>
    <property type="project" value="UniProtKB-KW"/>
</dbReference>
<dbReference type="Pfam" id="PF13649">
    <property type="entry name" value="Methyltransf_25"/>
    <property type="match status" value="1"/>
</dbReference>
<accession>A0A1N6QI65</accession>
<evidence type="ECO:0000313" key="2">
    <source>
        <dbReference type="EMBL" id="SIQ16056.1"/>
    </source>
</evidence>
<evidence type="ECO:0000259" key="1">
    <source>
        <dbReference type="Pfam" id="PF13649"/>
    </source>
</evidence>
<evidence type="ECO:0000313" key="3">
    <source>
        <dbReference type="Proteomes" id="UP000186400"/>
    </source>
</evidence>
<reference evidence="2 3" key="1">
    <citation type="submission" date="2017-01" db="EMBL/GenBank/DDBJ databases">
        <authorList>
            <person name="Mah S.A."/>
            <person name="Swanson W.J."/>
            <person name="Moy G.W."/>
            <person name="Vacquier V.D."/>
        </authorList>
    </citation>
    <scope>NUCLEOTIDE SEQUENCE [LARGE SCALE GENOMIC DNA]</scope>
    <source>
        <strain evidence="2 3">ASpG1</strain>
    </source>
</reference>
<organism evidence="2 3">
    <name type="scientific">Alkalispirochaeta americana</name>
    <dbReference type="NCBI Taxonomy" id="159291"/>
    <lineage>
        <taxon>Bacteria</taxon>
        <taxon>Pseudomonadati</taxon>
        <taxon>Spirochaetota</taxon>
        <taxon>Spirochaetia</taxon>
        <taxon>Spirochaetales</taxon>
        <taxon>Spirochaetaceae</taxon>
        <taxon>Alkalispirochaeta</taxon>
    </lineage>
</organism>
<feature type="domain" description="Methyltransferase" evidence="1">
    <location>
        <begin position="55"/>
        <end position="158"/>
    </location>
</feature>
<keyword evidence="3" id="KW-1185">Reference proteome</keyword>
<dbReference type="CDD" id="cd02440">
    <property type="entry name" value="AdoMet_MTases"/>
    <property type="match status" value="1"/>
</dbReference>
<dbReference type="RefSeq" id="WP_076488126.1">
    <property type="nucleotide sequence ID" value="NZ_FTMS01000004.1"/>
</dbReference>
<dbReference type="SUPFAM" id="SSF53335">
    <property type="entry name" value="S-adenosyl-L-methionine-dependent methyltransferases"/>
    <property type="match status" value="1"/>
</dbReference>
<keyword evidence="2" id="KW-0830">Ubiquinone</keyword>
<dbReference type="Proteomes" id="UP000186400">
    <property type="component" value="Unassembled WGS sequence"/>
</dbReference>
<dbReference type="AlphaFoldDB" id="A0A1N6QI65"/>
<gene>
    <name evidence="2" type="ORF">SAMN05920897_104175</name>
</gene>
<keyword evidence="2" id="KW-0489">Methyltransferase</keyword>
<proteinExistence type="predicted"/>
<dbReference type="STRING" id="159291.SAMN05920897_104175"/>
<name>A0A1N6QI65_9SPIO</name>
<dbReference type="PANTHER" id="PTHR42912">
    <property type="entry name" value="METHYLTRANSFERASE"/>
    <property type="match status" value="1"/>
</dbReference>
<dbReference type="InterPro" id="IPR050508">
    <property type="entry name" value="Methyltransf_Superfamily"/>
</dbReference>
<protein>
    <submittedName>
        <fullName evidence="2">Ubiquinone/menaquinone biosynthesis C-methylase UbiE</fullName>
    </submittedName>
</protein>
<dbReference type="OrthoDB" id="9808140at2"/>
<sequence length="248" mass="28014">MSRTSGEHRFTGDLAQEYELITLAYPDFEAFQHQMIEGIDFSSAGTDRDVPFHLLEIGTGDGFTTTRLVQAMLEAPGAGLITSIDNDPNQLHKAQEHLREATKGGHVHLRESDALAYLQDSPDESFDVVATAFTLHNLEAGYRREVERQIFRILRPGGLFTNADKYAPRGQEQFDALAYQIERFFQAFVPRGKLEILQKWVLHNISDQSPRYAMFADETVSHLEAIGFKGVEISHRSHMQAVLRARVP</sequence>
<dbReference type="Gene3D" id="3.40.50.150">
    <property type="entry name" value="Vaccinia Virus protein VP39"/>
    <property type="match status" value="1"/>
</dbReference>